<dbReference type="CDD" id="cd04886">
    <property type="entry name" value="ACT_ThrD-II-like"/>
    <property type="match status" value="1"/>
</dbReference>
<dbReference type="InterPro" id="IPR044561">
    <property type="entry name" value="ACT_ThrD-II-like"/>
</dbReference>
<dbReference type="STRING" id="1838285.SCAL_000111"/>
<comment type="caution">
    <text evidence="2">The sequence shown here is derived from an EMBL/GenBank/DDBJ whole genome shotgun (WGS) entry which is preliminary data.</text>
</comment>
<evidence type="ECO:0000313" key="2">
    <source>
        <dbReference type="EMBL" id="OFV68435.1"/>
    </source>
</evidence>
<dbReference type="Pfam" id="PF01842">
    <property type="entry name" value="ACT"/>
    <property type="match status" value="1"/>
</dbReference>
<dbReference type="InterPro" id="IPR045865">
    <property type="entry name" value="ACT-like_dom_sf"/>
</dbReference>
<gene>
    <name evidence="2" type="ORF">SCAL_000111</name>
</gene>
<protein>
    <submittedName>
        <fullName evidence="2">ACT-domain-containing protein, predicted allosteric regulator of homoserine dehydrogenase</fullName>
    </submittedName>
</protein>
<dbReference type="AlphaFoldDB" id="A0A1F2PBK9"/>
<dbReference type="SUPFAM" id="SSF55021">
    <property type="entry name" value="ACT-like"/>
    <property type="match status" value="1"/>
</dbReference>
<evidence type="ECO:0000313" key="3">
    <source>
        <dbReference type="Proteomes" id="UP000186940"/>
    </source>
</evidence>
<dbReference type="InterPro" id="IPR002912">
    <property type="entry name" value="ACT_dom"/>
</dbReference>
<dbReference type="Proteomes" id="UP000186940">
    <property type="component" value="Unassembled WGS sequence"/>
</dbReference>
<feature type="domain" description="ACT" evidence="1">
    <location>
        <begin position="5"/>
        <end position="81"/>
    </location>
</feature>
<organism evidence="2 3">
    <name type="scientific">Candidatus Syntropharchaeum caldarium</name>
    <dbReference type="NCBI Taxonomy" id="1838285"/>
    <lineage>
        <taxon>Archaea</taxon>
        <taxon>Methanobacteriati</taxon>
        <taxon>Methanobacteriota</taxon>
        <taxon>Stenosarchaea group</taxon>
        <taxon>Methanomicrobia</taxon>
        <taxon>Methanosarcinales</taxon>
        <taxon>ANME-2 cluster</taxon>
        <taxon>Candidatus Syntropharchaeum</taxon>
    </lineage>
</organism>
<dbReference type="EMBL" id="LYOS01000001">
    <property type="protein sequence ID" value="OFV68435.1"/>
    <property type="molecule type" value="Genomic_DNA"/>
</dbReference>
<name>A0A1F2PBK9_9EURY</name>
<accession>A0A1F2PBK9</accession>
<proteinExistence type="predicted"/>
<reference evidence="2" key="1">
    <citation type="submission" date="2016-05" db="EMBL/GenBank/DDBJ databases">
        <title>Microbial consortia oxidize butane by reversing methanogenesis.</title>
        <authorList>
            <person name="Laso-Perez R."/>
            <person name="Richter M."/>
            <person name="Wegener G."/>
            <person name="Musat F."/>
        </authorList>
    </citation>
    <scope>NUCLEOTIDE SEQUENCE [LARGE SCALE GENOMIC DNA]</scope>
    <source>
        <strain evidence="2">BOX2</strain>
    </source>
</reference>
<dbReference type="PATRIC" id="fig|1838285.3.peg.116"/>
<dbReference type="PROSITE" id="PS51671">
    <property type="entry name" value="ACT"/>
    <property type="match status" value="1"/>
</dbReference>
<evidence type="ECO:0000259" key="1">
    <source>
        <dbReference type="PROSITE" id="PS51671"/>
    </source>
</evidence>
<keyword evidence="3" id="KW-1185">Reference proteome</keyword>
<sequence length="167" mass="18463">MMRVAMEIELKDIPGQLFGALGPIADLGGNIISIAHQRDLRTPRGTIPIKITIEIDERHLDDLIARWHDVGITVMQKGEERLHESVFLILVGHIVHTDLKSTIDAVDSTGFAEVVDLTLSMPGIDEESSAGITIKATGRTEMERAIEILEQEAVNKELLLIKPLEEI</sequence>